<dbReference type="EMBL" id="UGSC01000001">
    <property type="protein sequence ID" value="SUA68193.1"/>
    <property type="molecule type" value="Genomic_DNA"/>
</dbReference>
<evidence type="ECO:0000313" key="1">
    <source>
        <dbReference type="EMBL" id="SUA68193.1"/>
    </source>
</evidence>
<name>A0A378XXA7_PAEPO</name>
<accession>A0A378XXA7</accession>
<sequence length="92" mass="11311">MGKRIYTPEDWDKRLEQQGKQTRKIYVACEELNFIWSADDLKKFRDMWRQGKSVEQIRKHFKRDSWQEVIIIALDQIRWGYIKIRPDVLIVE</sequence>
<gene>
    <name evidence="1" type="ORF">NCTC10343_01556</name>
</gene>
<organism evidence="1 2">
    <name type="scientific">Paenibacillus polymyxa</name>
    <name type="common">Bacillus polymyxa</name>
    <dbReference type="NCBI Taxonomy" id="1406"/>
    <lineage>
        <taxon>Bacteria</taxon>
        <taxon>Bacillati</taxon>
        <taxon>Bacillota</taxon>
        <taxon>Bacilli</taxon>
        <taxon>Bacillales</taxon>
        <taxon>Paenibacillaceae</taxon>
        <taxon>Paenibacillus</taxon>
    </lineage>
</organism>
<dbReference type="Proteomes" id="UP000254400">
    <property type="component" value="Unassembled WGS sequence"/>
</dbReference>
<proteinExistence type="predicted"/>
<dbReference type="GeneID" id="93350343"/>
<dbReference type="RefSeq" id="WP_019686654.1">
    <property type="nucleotide sequence ID" value="NZ_CP049598.1"/>
</dbReference>
<evidence type="ECO:0000313" key="2">
    <source>
        <dbReference type="Proteomes" id="UP000254400"/>
    </source>
</evidence>
<protein>
    <submittedName>
        <fullName evidence="1">Uncharacterized protein</fullName>
    </submittedName>
</protein>
<reference evidence="1 2" key="1">
    <citation type="submission" date="2018-06" db="EMBL/GenBank/DDBJ databases">
        <authorList>
            <consortium name="Pathogen Informatics"/>
            <person name="Doyle S."/>
        </authorList>
    </citation>
    <scope>NUCLEOTIDE SEQUENCE [LARGE SCALE GENOMIC DNA]</scope>
    <source>
        <strain evidence="1 2">NCTC10343</strain>
    </source>
</reference>
<dbReference type="AlphaFoldDB" id="A0A378XXA7"/>